<dbReference type="AlphaFoldDB" id="A0A7J6VRQ1"/>
<dbReference type="Pfam" id="PF04043">
    <property type="entry name" value="PMEI"/>
    <property type="match status" value="1"/>
</dbReference>
<dbReference type="Proteomes" id="UP000554482">
    <property type="component" value="Unassembled WGS sequence"/>
</dbReference>
<evidence type="ECO:0000313" key="3">
    <source>
        <dbReference type="EMBL" id="KAF5187776.1"/>
    </source>
</evidence>
<organism evidence="3 4">
    <name type="scientific">Thalictrum thalictroides</name>
    <name type="common">Rue-anemone</name>
    <name type="synonym">Anemone thalictroides</name>
    <dbReference type="NCBI Taxonomy" id="46969"/>
    <lineage>
        <taxon>Eukaryota</taxon>
        <taxon>Viridiplantae</taxon>
        <taxon>Streptophyta</taxon>
        <taxon>Embryophyta</taxon>
        <taxon>Tracheophyta</taxon>
        <taxon>Spermatophyta</taxon>
        <taxon>Magnoliopsida</taxon>
        <taxon>Ranunculales</taxon>
        <taxon>Ranunculaceae</taxon>
        <taxon>Thalictroideae</taxon>
        <taxon>Thalictrum</taxon>
    </lineage>
</organism>
<dbReference type="FunFam" id="1.20.140.40:FF:000001">
    <property type="entry name" value="Pectinesterase"/>
    <property type="match status" value="1"/>
</dbReference>
<dbReference type="InterPro" id="IPR035513">
    <property type="entry name" value="Invertase/methylesterase_inhib"/>
</dbReference>
<sequence length="294" mass="31949">MMSTSSFKAYGKVNPLDQEYLEARRRTRKRIIIITLSTILLLAIIVGAVVGTSMQSNAKSNSTGSSNANNTAAQSIKAVCDVTLHPDTCYTSLSQAVNSSGQIDPEKLFNVSIQVALQELSRASKHFSKDILDGISTANISVQVLQNCRDVLSLAIDHLNTTLTSSHQVTLLQVVDDVKTWLSAAGTYQQTCLEGFENATDSVKTTVSDYLKNSTEFTSNSLAIITGLSNVANSFKLRRLLGHDELPSSSTKYRVKWKGLKSIDAKLADRFTVKPFLSGDKWITGTGVTYKSGL</sequence>
<dbReference type="InterPro" id="IPR006501">
    <property type="entry name" value="Pectinesterase_inhib_dom"/>
</dbReference>
<dbReference type="SMART" id="SM00856">
    <property type="entry name" value="PMEI"/>
    <property type="match status" value="1"/>
</dbReference>
<reference evidence="3 4" key="1">
    <citation type="submission" date="2020-06" db="EMBL/GenBank/DDBJ databases">
        <title>Transcriptomic and genomic resources for Thalictrum thalictroides and T. hernandezii: Facilitating candidate gene discovery in an emerging model plant lineage.</title>
        <authorList>
            <person name="Arias T."/>
            <person name="Riano-Pachon D.M."/>
            <person name="Di Stilio V.S."/>
        </authorList>
    </citation>
    <scope>NUCLEOTIDE SEQUENCE [LARGE SCALE GENOMIC DNA]</scope>
    <source>
        <strain evidence="4">cv. WT478/WT964</strain>
        <tissue evidence="3">Leaves</tissue>
    </source>
</reference>
<dbReference type="CDD" id="cd15798">
    <property type="entry name" value="PMEI-like_3"/>
    <property type="match status" value="1"/>
</dbReference>
<feature type="transmembrane region" description="Helical" evidence="1">
    <location>
        <begin position="31"/>
        <end position="51"/>
    </location>
</feature>
<proteinExistence type="predicted"/>
<gene>
    <name evidence="3" type="ORF">FRX31_022636</name>
</gene>
<keyword evidence="4" id="KW-1185">Reference proteome</keyword>
<name>A0A7J6VRQ1_THATH</name>
<dbReference type="Gene3D" id="1.20.140.40">
    <property type="entry name" value="Invertase/pectin methylesterase inhibitor family protein"/>
    <property type="match status" value="1"/>
</dbReference>
<comment type="caution">
    <text evidence="3">The sequence shown here is derived from an EMBL/GenBank/DDBJ whole genome shotgun (WGS) entry which is preliminary data.</text>
</comment>
<dbReference type="SUPFAM" id="SSF101148">
    <property type="entry name" value="Plant invertase/pectin methylesterase inhibitor"/>
    <property type="match status" value="1"/>
</dbReference>
<dbReference type="GO" id="GO:0004857">
    <property type="term" value="F:enzyme inhibitor activity"/>
    <property type="evidence" value="ECO:0007669"/>
    <property type="project" value="InterPro"/>
</dbReference>
<feature type="domain" description="Pectinesterase inhibitor" evidence="2">
    <location>
        <begin position="71"/>
        <end position="224"/>
    </location>
</feature>
<protein>
    <submittedName>
        <fullName evidence="3">Pectinesterase</fullName>
    </submittedName>
</protein>
<keyword evidence="1" id="KW-1133">Transmembrane helix</keyword>
<keyword evidence="1" id="KW-0812">Transmembrane</keyword>
<evidence type="ECO:0000259" key="2">
    <source>
        <dbReference type="SMART" id="SM00856"/>
    </source>
</evidence>
<dbReference type="PANTHER" id="PTHR31707">
    <property type="entry name" value="PECTINESTERASE"/>
    <property type="match status" value="1"/>
</dbReference>
<dbReference type="OrthoDB" id="1748158at2759"/>
<dbReference type="EMBL" id="JABWDY010027593">
    <property type="protein sequence ID" value="KAF5187776.1"/>
    <property type="molecule type" value="Genomic_DNA"/>
</dbReference>
<dbReference type="NCBIfam" id="TIGR01614">
    <property type="entry name" value="PME_inhib"/>
    <property type="match status" value="1"/>
</dbReference>
<accession>A0A7J6VRQ1</accession>
<evidence type="ECO:0000313" key="4">
    <source>
        <dbReference type="Proteomes" id="UP000554482"/>
    </source>
</evidence>
<keyword evidence="1" id="KW-0472">Membrane</keyword>
<evidence type="ECO:0000256" key="1">
    <source>
        <dbReference type="SAM" id="Phobius"/>
    </source>
</evidence>